<reference evidence="4" key="1">
    <citation type="submission" date="2019-01" db="EMBL/GenBank/DDBJ databases">
        <title>Gri0909 isolated from a small marine red alga.</title>
        <authorList>
            <person name="Kim J."/>
            <person name="Jeong S.E."/>
            <person name="Jeon C.O."/>
        </authorList>
    </citation>
    <scope>NUCLEOTIDE SEQUENCE [LARGE SCALE GENOMIC DNA]</scope>
    <source>
        <strain evidence="4">Gri0909</strain>
    </source>
</reference>
<dbReference type="EMBL" id="SADE01000001">
    <property type="protein sequence ID" value="RVU38578.1"/>
    <property type="molecule type" value="Genomic_DNA"/>
</dbReference>
<dbReference type="Proteomes" id="UP000287447">
    <property type="component" value="Unassembled WGS sequence"/>
</dbReference>
<dbReference type="GO" id="GO:0046872">
    <property type="term" value="F:metal ion binding"/>
    <property type="evidence" value="ECO:0007669"/>
    <property type="project" value="UniProtKB-KW"/>
</dbReference>
<evidence type="ECO:0000313" key="4">
    <source>
        <dbReference type="Proteomes" id="UP000287447"/>
    </source>
</evidence>
<dbReference type="Pfam" id="PF03737">
    <property type="entry name" value="RraA-like"/>
    <property type="match status" value="1"/>
</dbReference>
<feature type="region of interest" description="Disordered" evidence="2">
    <location>
        <begin position="204"/>
        <end position="226"/>
    </location>
</feature>
<dbReference type="AlphaFoldDB" id="A0A3S2Y4V1"/>
<feature type="binding site" evidence="1">
    <location>
        <position position="126"/>
    </location>
    <ligand>
        <name>substrate</name>
    </ligand>
</feature>
<feature type="binding site" evidence="1">
    <location>
        <position position="127"/>
    </location>
    <ligand>
        <name>Mg(2+)</name>
        <dbReference type="ChEBI" id="CHEBI:18420"/>
    </ligand>
</feature>
<accession>A0A3S2Y4V1</accession>
<dbReference type="PANTHER" id="PTHR33254:SF16">
    <property type="entry name" value="BLR3842 PROTEIN"/>
    <property type="match status" value="1"/>
</dbReference>
<dbReference type="NCBIfam" id="NF006093">
    <property type="entry name" value="PRK08245.1"/>
    <property type="match status" value="1"/>
</dbReference>
<gene>
    <name evidence="3" type="ORF">EOI86_04665</name>
</gene>
<evidence type="ECO:0000256" key="1">
    <source>
        <dbReference type="PIRSR" id="PIRSR605493-1"/>
    </source>
</evidence>
<dbReference type="InterPro" id="IPR005493">
    <property type="entry name" value="RraA/RraA-like"/>
</dbReference>
<dbReference type="PANTHER" id="PTHR33254">
    <property type="entry name" value="4-HYDROXY-4-METHYL-2-OXOGLUTARATE ALDOLASE 3-RELATED"/>
    <property type="match status" value="1"/>
</dbReference>
<keyword evidence="1" id="KW-0460">Magnesium</keyword>
<keyword evidence="4" id="KW-1185">Reference proteome</keyword>
<dbReference type="SUPFAM" id="SSF89562">
    <property type="entry name" value="RraA-like"/>
    <property type="match status" value="1"/>
</dbReference>
<feature type="binding site" evidence="1">
    <location>
        <begin position="104"/>
        <end position="107"/>
    </location>
    <ligand>
        <name>substrate</name>
    </ligand>
</feature>
<evidence type="ECO:0000313" key="3">
    <source>
        <dbReference type="EMBL" id="RVU38578.1"/>
    </source>
</evidence>
<dbReference type="OrthoDB" id="9805307at2"/>
<protein>
    <submittedName>
        <fullName evidence="3">Ribonuclease activity regulator RraA</fullName>
    </submittedName>
</protein>
<organism evidence="3 4">
    <name type="scientific">Hwanghaeella grinnelliae</name>
    <dbReference type="NCBI Taxonomy" id="2500179"/>
    <lineage>
        <taxon>Bacteria</taxon>
        <taxon>Pseudomonadati</taxon>
        <taxon>Pseudomonadota</taxon>
        <taxon>Alphaproteobacteria</taxon>
        <taxon>Rhodospirillales</taxon>
        <taxon>Rhodospirillaceae</taxon>
        <taxon>Hwanghaeella</taxon>
    </lineage>
</organism>
<dbReference type="CDD" id="cd16841">
    <property type="entry name" value="RraA_family"/>
    <property type="match status" value="1"/>
</dbReference>
<evidence type="ECO:0000256" key="2">
    <source>
        <dbReference type="SAM" id="MobiDB-lite"/>
    </source>
</evidence>
<sequence>MTASVSAESLALLKHVSTATITMQLLKRGIRACAMFGPKPFSGPDERLVGQAYTLRLVPMREDIATPAYLGSDLNAQRKAIEECPEGQVLVISGGGELRAGVLGDILVARLKARGVAGVVSDASMRDKAGILPVNFPIFCPGAVAPANIGALTPADVQCRVGCGGALVDPGDVVVADGDGAVVIPLELADEVARDGTEQERLERFVQREVSKGRPTQGLYPPNDDARAEYEQWLKDGEPD</sequence>
<proteinExistence type="predicted"/>
<keyword evidence="1" id="KW-0479">Metal-binding</keyword>
<dbReference type="InterPro" id="IPR036704">
    <property type="entry name" value="RraA/RraA-like_sf"/>
</dbReference>
<name>A0A3S2Y4V1_9PROT</name>
<comment type="cofactor">
    <cofactor evidence="1">
        <name>Mg(2+)</name>
        <dbReference type="ChEBI" id="CHEBI:18420"/>
    </cofactor>
</comment>
<dbReference type="RefSeq" id="WP_127763950.1">
    <property type="nucleotide sequence ID" value="NZ_SADE01000001.1"/>
</dbReference>
<comment type="caution">
    <text evidence="3">The sequence shown here is derived from an EMBL/GenBank/DDBJ whole genome shotgun (WGS) entry which is preliminary data.</text>
</comment>
<dbReference type="Gene3D" id="3.50.30.40">
    <property type="entry name" value="Ribonuclease E inhibitor RraA/RraA-like"/>
    <property type="match status" value="1"/>
</dbReference>